<dbReference type="EMBL" id="CAJVPV010061371">
    <property type="protein sequence ID" value="CAG8790875.1"/>
    <property type="molecule type" value="Genomic_DNA"/>
</dbReference>
<feature type="non-terminal residue" evidence="1">
    <location>
        <position position="1"/>
    </location>
</feature>
<comment type="caution">
    <text evidence="1">The sequence shown here is derived from an EMBL/GenBank/DDBJ whole genome shotgun (WGS) entry which is preliminary data.</text>
</comment>
<name>A0A9N9JP45_9GLOM</name>
<sequence>PQQDIGNIKLKKHVIVRGFVEKIADSLHNVKFFHQSVKYEVNDHHEHNSSNSCPGLKPECFLYKDPHLERYHLPM</sequence>
<proteinExistence type="predicted"/>
<dbReference type="AlphaFoldDB" id="A0A9N9JP45"/>
<evidence type="ECO:0000313" key="2">
    <source>
        <dbReference type="Proteomes" id="UP000789342"/>
    </source>
</evidence>
<keyword evidence="2" id="KW-1185">Reference proteome</keyword>
<protein>
    <submittedName>
        <fullName evidence="1">14296_t:CDS:1</fullName>
    </submittedName>
</protein>
<evidence type="ECO:0000313" key="1">
    <source>
        <dbReference type="EMBL" id="CAG8790875.1"/>
    </source>
</evidence>
<accession>A0A9N9JP45</accession>
<gene>
    <name evidence="1" type="ORF">AMORRO_LOCUS18132</name>
</gene>
<feature type="non-terminal residue" evidence="1">
    <location>
        <position position="75"/>
    </location>
</feature>
<dbReference type="Proteomes" id="UP000789342">
    <property type="component" value="Unassembled WGS sequence"/>
</dbReference>
<reference evidence="1" key="1">
    <citation type="submission" date="2021-06" db="EMBL/GenBank/DDBJ databases">
        <authorList>
            <person name="Kallberg Y."/>
            <person name="Tangrot J."/>
            <person name="Rosling A."/>
        </authorList>
    </citation>
    <scope>NUCLEOTIDE SEQUENCE</scope>
    <source>
        <strain evidence="1">CL551</strain>
    </source>
</reference>
<organism evidence="1 2">
    <name type="scientific">Acaulospora morrowiae</name>
    <dbReference type="NCBI Taxonomy" id="94023"/>
    <lineage>
        <taxon>Eukaryota</taxon>
        <taxon>Fungi</taxon>
        <taxon>Fungi incertae sedis</taxon>
        <taxon>Mucoromycota</taxon>
        <taxon>Glomeromycotina</taxon>
        <taxon>Glomeromycetes</taxon>
        <taxon>Diversisporales</taxon>
        <taxon>Acaulosporaceae</taxon>
        <taxon>Acaulospora</taxon>
    </lineage>
</organism>